<comment type="caution">
    <text evidence="4">The sequence shown here is derived from an EMBL/GenBank/DDBJ whole genome shotgun (WGS) entry which is preliminary data.</text>
</comment>
<dbReference type="Pfam" id="PF01549">
    <property type="entry name" value="ShK"/>
    <property type="match status" value="1"/>
</dbReference>
<keyword evidence="2" id="KW-0732">Signal</keyword>
<evidence type="ECO:0000259" key="3">
    <source>
        <dbReference type="PROSITE" id="PS51670"/>
    </source>
</evidence>
<dbReference type="Pfam" id="PF01681">
    <property type="entry name" value="C6"/>
    <property type="match status" value="1"/>
</dbReference>
<organism evidence="4 5">
    <name type="scientific">Pristionchus entomophagus</name>
    <dbReference type="NCBI Taxonomy" id="358040"/>
    <lineage>
        <taxon>Eukaryota</taxon>
        <taxon>Metazoa</taxon>
        <taxon>Ecdysozoa</taxon>
        <taxon>Nematoda</taxon>
        <taxon>Chromadorea</taxon>
        <taxon>Rhabditida</taxon>
        <taxon>Rhabditina</taxon>
        <taxon>Diplogasteromorpha</taxon>
        <taxon>Diplogasteroidea</taxon>
        <taxon>Neodiplogasteridae</taxon>
        <taxon>Pristionchus</taxon>
    </lineage>
</organism>
<name>A0AAV5SXE9_9BILA</name>
<keyword evidence="5" id="KW-1185">Reference proteome</keyword>
<dbReference type="Proteomes" id="UP001432027">
    <property type="component" value="Unassembled WGS sequence"/>
</dbReference>
<feature type="domain" description="ShKT" evidence="3">
    <location>
        <begin position="120"/>
        <end position="159"/>
    </location>
</feature>
<evidence type="ECO:0000313" key="5">
    <source>
        <dbReference type="Proteomes" id="UP001432027"/>
    </source>
</evidence>
<dbReference type="PANTHER" id="PTHR21629:SF5">
    <property type="entry name" value="C6 DOMAIN-CONTAINING PROTEIN"/>
    <property type="match status" value="1"/>
</dbReference>
<reference evidence="4" key="1">
    <citation type="submission" date="2023-10" db="EMBL/GenBank/DDBJ databases">
        <title>Genome assembly of Pristionchus species.</title>
        <authorList>
            <person name="Yoshida K."/>
            <person name="Sommer R.J."/>
        </authorList>
    </citation>
    <scope>NUCLEOTIDE SEQUENCE</scope>
    <source>
        <strain evidence="4">RS0144</strain>
    </source>
</reference>
<protein>
    <recommendedName>
        <fullName evidence="3">ShKT domain-containing protein</fullName>
    </recommendedName>
</protein>
<evidence type="ECO:0000256" key="2">
    <source>
        <dbReference type="SAM" id="SignalP"/>
    </source>
</evidence>
<comment type="caution">
    <text evidence="1">Lacks conserved residue(s) required for the propagation of feature annotation.</text>
</comment>
<feature type="non-terminal residue" evidence="4">
    <location>
        <position position="1"/>
    </location>
</feature>
<dbReference type="InterPro" id="IPR002601">
    <property type="entry name" value="C6_domain"/>
</dbReference>
<proteinExistence type="predicted"/>
<dbReference type="InterPro" id="IPR003582">
    <property type="entry name" value="ShKT_dom"/>
</dbReference>
<sequence>SIFICMLLLIVPVQCGDNLCRACVSNNIAVSQFGEGAKQMDRDFIESKIGSCATRTFSCIGRNSNIEINNGKGVVTDGDDGVLDGKTTMQLNCHMSGVWVYKGITINAVQCSTAGPSACVDDVNPLSGVSNCAFRVGSCKLKKFEAEMRRDCPKTCGFC</sequence>
<evidence type="ECO:0000256" key="1">
    <source>
        <dbReference type="PROSITE-ProRule" id="PRU01005"/>
    </source>
</evidence>
<accession>A0AAV5SXE9</accession>
<gene>
    <name evidence="4" type="ORF">PENTCL1PPCAC_10177</name>
</gene>
<dbReference type="PROSITE" id="PS51670">
    <property type="entry name" value="SHKT"/>
    <property type="match status" value="1"/>
</dbReference>
<dbReference type="SMART" id="SM01048">
    <property type="entry name" value="C6"/>
    <property type="match status" value="1"/>
</dbReference>
<dbReference type="Gene3D" id="1.10.10.1870">
    <property type="entry name" value="ShTK domain-like"/>
    <property type="match status" value="1"/>
</dbReference>
<evidence type="ECO:0000313" key="4">
    <source>
        <dbReference type="EMBL" id="GMS88002.1"/>
    </source>
</evidence>
<feature type="chain" id="PRO_5043405854" description="ShKT domain-containing protein" evidence="2">
    <location>
        <begin position="16"/>
        <end position="159"/>
    </location>
</feature>
<dbReference type="AlphaFoldDB" id="A0AAV5SXE9"/>
<dbReference type="PANTHER" id="PTHR21629">
    <property type="entry name" value="C6 DOMAIN-CONTAINING PROTEIN"/>
    <property type="match status" value="1"/>
</dbReference>
<dbReference type="EMBL" id="BTSX01000003">
    <property type="protein sequence ID" value="GMS88002.1"/>
    <property type="molecule type" value="Genomic_DNA"/>
</dbReference>
<feature type="signal peptide" evidence="2">
    <location>
        <begin position="1"/>
        <end position="15"/>
    </location>
</feature>